<sequence length="83" mass="8581">MAVSRVTANPGAARRVAHPRWPANAMVVAMPDMYNDPSGNTAQFRAFAATPAPAPEKKSPVGLFVGVGVAAVVVIGLIVWALV</sequence>
<reference evidence="2" key="2">
    <citation type="submission" date="2020-09" db="EMBL/GenBank/DDBJ databases">
        <authorList>
            <person name="Sun Q."/>
            <person name="Ohkuma M."/>
        </authorList>
    </citation>
    <scope>NUCLEOTIDE SEQUENCE</scope>
    <source>
        <strain evidence="2">JCM 3090</strain>
    </source>
</reference>
<keyword evidence="1" id="KW-1133">Transmembrane helix</keyword>
<dbReference type="EMBL" id="BMQB01000007">
    <property type="protein sequence ID" value="GGK01418.1"/>
    <property type="molecule type" value="Genomic_DNA"/>
</dbReference>
<feature type="transmembrane region" description="Helical" evidence="1">
    <location>
        <begin position="61"/>
        <end position="82"/>
    </location>
</feature>
<evidence type="ECO:0000313" key="2">
    <source>
        <dbReference type="EMBL" id="GGK01418.1"/>
    </source>
</evidence>
<dbReference type="Proteomes" id="UP000649739">
    <property type="component" value="Unassembled WGS sequence"/>
</dbReference>
<protein>
    <submittedName>
        <fullName evidence="2">Uncharacterized protein</fullName>
    </submittedName>
</protein>
<reference evidence="2" key="1">
    <citation type="journal article" date="2014" name="Int. J. Syst. Evol. Microbiol.">
        <title>Complete genome sequence of Corynebacterium casei LMG S-19264T (=DSM 44701T), isolated from a smear-ripened cheese.</title>
        <authorList>
            <consortium name="US DOE Joint Genome Institute (JGI-PGF)"/>
            <person name="Walter F."/>
            <person name="Albersmeier A."/>
            <person name="Kalinowski J."/>
            <person name="Ruckert C."/>
        </authorList>
    </citation>
    <scope>NUCLEOTIDE SEQUENCE</scope>
    <source>
        <strain evidence="2">JCM 3090</strain>
    </source>
</reference>
<dbReference type="AlphaFoldDB" id="A0A8J3BBB7"/>
<keyword evidence="3" id="KW-1185">Reference proteome</keyword>
<accession>A0A8J3BBB7</accession>
<evidence type="ECO:0000256" key="1">
    <source>
        <dbReference type="SAM" id="Phobius"/>
    </source>
</evidence>
<name>A0A8J3BBB7_9ACTN</name>
<evidence type="ECO:0000313" key="3">
    <source>
        <dbReference type="Proteomes" id="UP000649739"/>
    </source>
</evidence>
<comment type="caution">
    <text evidence="2">The sequence shown here is derived from an EMBL/GenBank/DDBJ whole genome shotgun (WGS) entry which is preliminary data.</text>
</comment>
<keyword evidence="1" id="KW-0472">Membrane</keyword>
<gene>
    <name evidence="2" type="ORF">GCM10010123_34210</name>
</gene>
<proteinExistence type="predicted"/>
<keyword evidence="1" id="KW-0812">Transmembrane</keyword>
<organism evidence="2 3">
    <name type="scientific">Pilimelia anulata</name>
    <dbReference type="NCBI Taxonomy" id="53371"/>
    <lineage>
        <taxon>Bacteria</taxon>
        <taxon>Bacillati</taxon>
        <taxon>Actinomycetota</taxon>
        <taxon>Actinomycetes</taxon>
        <taxon>Micromonosporales</taxon>
        <taxon>Micromonosporaceae</taxon>
        <taxon>Pilimelia</taxon>
    </lineage>
</organism>